<dbReference type="AlphaFoldDB" id="S8DS13"/>
<sequence>LRKSQLKGFRIPGAARRLVASLFADDTSTFLAASDKWTAVWMVIGRWCQGSRAKFNTGKTEVIPVGRPAYRAAMAENRSLSGEECEDPERIPENIHIARDGEAVRILGAWIGNGVNHIAVWTPAIKKIKDFLERWGRCHPSMSGKRSIVQMGPGGISQYLTCVQGMPPPIEKELTRMIQRFMWENKSP</sequence>
<dbReference type="eggNOG" id="ENOG502SCY7">
    <property type="taxonomic scope" value="Eukaryota"/>
</dbReference>
<feature type="non-terminal residue" evidence="1">
    <location>
        <position position="188"/>
    </location>
</feature>
<evidence type="ECO:0000313" key="2">
    <source>
        <dbReference type="Proteomes" id="UP000015241"/>
    </source>
</evidence>
<dbReference type="HOGENOM" id="CLU_077575_1_0_1"/>
<dbReference type="InParanoid" id="S8DS13"/>
<name>S8DS13_FOMSC</name>
<evidence type="ECO:0008006" key="3">
    <source>
        <dbReference type="Google" id="ProtNLM"/>
    </source>
</evidence>
<gene>
    <name evidence="1" type="ORF">FOMPIDRAFT_27799</name>
</gene>
<organism evidence="1 2">
    <name type="scientific">Fomitopsis schrenkii</name>
    <name type="common">Brown rot fungus</name>
    <dbReference type="NCBI Taxonomy" id="2126942"/>
    <lineage>
        <taxon>Eukaryota</taxon>
        <taxon>Fungi</taxon>
        <taxon>Dikarya</taxon>
        <taxon>Basidiomycota</taxon>
        <taxon>Agaricomycotina</taxon>
        <taxon>Agaricomycetes</taxon>
        <taxon>Polyporales</taxon>
        <taxon>Fomitopsis</taxon>
    </lineage>
</organism>
<reference evidence="1 2" key="1">
    <citation type="journal article" date="2012" name="Science">
        <title>The Paleozoic origin of enzymatic lignin decomposition reconstructed from 31 fungal genomes.</title>
        <authorList>
            <person name="Floudas D."/>
            <person name="Binder M."/>
            <person name="Riley R."/>
            <person name="Barry K."/>
            <person name="Blanchette R.A."/>
            <person name="Henrissat B."/>
            <person name="Martinez A.T."/>
            <person name="Otillar R."/>
            <person name="Spatafora J.W."/>
            <person name="Yadav J.S."/>
            <person name="Aerts A."/>
            <person name="Benoit I."/>
            <person name="Boyd A."/>
            <person name="Carlson A."/>
            <person name="Copeland A."/>
            <person name="Coutinho P.M."/>
            <person name="de Vries R.P."/>
            <person name="Ferreira P."/>
            <person name="Findley K."/>
            <person name="Foster B."/>
            <person name="Gaskell J."/>
            <person name="Glotzer D."/>
            <person name="Gorecki P."/>
            <person name="Heitman J."/>
            <person name="Hesse C."/>
            <person name="Hori C."/>
            <person name="Igarashi K."/>
            <person name="Jurgens J.A."/>
            <person name="Kallen N."/>
            <person name="Kersten P."/>
            <person name="Kohler A."/>
            <person name="Kuees U."/>
            <person name="Kumar T.K.A."/>
            <person name="Kuo A."/>
            <person name="LaButti K."/>
            <person name="Larrondo L.F."/>
            <person name="Lindquist E."/>
            <person name="Ling A."/>
            <person name="Lombard V."/>
            <person name="Lucas S."/>
            <person name="Lundell T."/>
            <person name="Martin R."/>
            <person name="McLaughlin D.J."/>
            <person name="Morgenstern I."/>
            <person name="Morin E."/>
            <person name="Murat C."/>
            <person name="Nagy L.G."/>
            <person name="Nolan M."/>
            <person name="Ohm R.A."/>
            <person name="Patyshakuliyeva A."/>
            <person name="Rokas A."/>
            <person name="Ruiz-Duenas F.J."/>
            <person name="Sabat G."/>
            <person name="Salamov A."/>
            <person name="Samejima M."/>
            <person name="Schmutz J."/>
            <person name="Slot J.C."/>
            <person name="St John F."/>
            <person name="Stenlid J."/>
            <person name="Sun H."/>
            <person name="Sun S."/>
            <person name="Syed K."/>
            <person name="Tsang A."/>
            <person name="Wiebenga A."/>
            <person name="Young D."/>
            <person name="Pisabarro A."/>
            <person name="Eastwood D.C."/>
            <person name="Martin F."/>
            <person name="Cullen D."/>
            <person name="Grigoriev I.V."/>
            <person name="Hibbett D.S."/>
        </authorList>
    </citation>
    <scope>NUCLEOTIDE SEQUENCE</scope>
    <source>
        <strain evidence="2">FP-58527</strain>
    </source>
</reference>
<dbReference type="Proteomes" id="UP000015241">
    <property type="component" value="Unassembled WGS sequence"/>
</dbReference>
<dbReference type="OrthoDB" id="2205812at2759"/>
<keyword evidence="2" id="KW-1185">Reference proteome</keyword>
<dbReference type="EMBL" id="KE504248">
    <property type="protein sequence ID" value="EPS93988.1"/>
    <property type="molecule type" value="Genomic_DNA"/>
</dbReference>
<feature type="non-terminal residue" evidence="1">
    <location>
        <position position="1"/>
    </location>
</feature>
<proteinExistence type="predicted"/>
<protein>
    <recommendedName>
        <fullName evidence="3">Reverse transcriptase domain-containing protein</fullName>
    </recommendedName>
</protein>
<evidence type="ECO:0000313" key="1">
    <source>
        <dbReference type="EMBL" id="EPS93988.1"/>
    </source>
</evidence>
<accession>S8DS13</accession>